<proteinExistence type="predicted"/>
<reference evidence="2" key="1">
    <citation type="submission" date="2021-08" db="EMBL/GenBank/DDBJ databases">
        <title>Comparative analyses of Brucepasteria parasyntrophica and Teretinema zuelzerae.</title>
        <authorList>
            <person name="Song Y."/>
            <person name="Brune A."/>
        </authorList>
    </citation>
    <scope>NUCLEOTIDE SEQUENCE</scope>
    <source>
        <strain evidence="2">DSM 1903</strain>
    </source>
</reference>
<protein>
    <submittedName>
        <fullName evidence="2">Dinitrogenase iron-molybdenum cofactor</fullName>
    </submittedName>
</protein>
<dbReference type="InterPro" id="IPR036105">
    <property type="entry name" value="DiNase_FeMo-co_biosyn_sf"/>
</dbReference>
<evidence type="ECO:0000313" key="2">
    <source>
        <dbReference type="EMBL" id="MCD1653784.1"/>
    </source>
</evidence>
<dbReference type="RefSeq" id="WP_230753218.1">
    <property type="nucleotide sequence ID" value="NZ_JAINWA010000001.1"/>
</dbReference>
<evidence type="ECO:0000313" key="3">
    <source>
        <dbReference type="Proteomes" id="UP001198163"/>
    </source>
</evidence>
<gene>
    <name evidence="2" type="ORF">K7J14_03605</name>
</gene>
<dbReference type="PANTHER" id="PTHR42983">
    <property type="entry name" value="DINITROGENASE IRON-MOLYBDENUM COFACTOR PROTEIN-RELATED"/>
    <property type="match status" value="1"/>
</dbReference>
<evidence type="ECO:0000259" key="1">
    <source>
        <dbReference type="Pfam" id="PF02579"/>
    </source>
</evidence>
<name>A0AAE3EFM1_9SPIR</name>
<dbReference type="Gene3D" id="3.30.420.130">
    <property type="entry name" value="Dinitrogenase iron-molybdenum cofactor biosynthesis domain"/>
    <property type="match status" value="1"/>
</dbReference>
<dbReference type="EMBL" id="JAINWA010000001">
    <property type="protein sequence ID" value="MCD1653784.1"/>
    <property type="molecule type" value="Genomic_DNA"/>
</dbReference>
<organism evidence="2 3">
    <name type="scientific">Teretinema zuelzerae</name>
    <dbReference type="NCBI Taxonomy" id="156"/>
    <lineage>
        <taxon>Bacteria</taxon>
        <taxon>Pseudomonadati</taxon>
        <taxon>Spirochaetota</taxon>
        <taxon>Spirochaetia</taxon>
        <taxon>Spirochaetales</taxon>
        <taxon>Treponemataceae</taxon>
        <taxon>Teretinema</taxon>
    </lineage>
</organism>
<dbReference type="AlphaFoldDB" id="A0AAE3EFM1"/>
<sequence>MRIAVPVAEGRLNLHFGHCAGFDVFEVSADKKASGKSYIEAPPHEPGLLPRFLGEKGITHIIAGGMGNRARDLFTERGIVVITGAQPGASDEIVNQFLSGMLITGANACDH</sequence>
<dbReference type="SUPFAM" id="SSF53146">
    <property type="entry name" value="Nitrogenase accessory factor-like"/>
    <property type="match status" value="1"/>
</dbReference>
<feature type="domain" description="Dinitrogenase iron-molybdenum cofactor biosynthesis" evidence="1">
    <location>
        <begin position="9"/>
        <end position="98"/>
    </location>
</feature>
<dbReference type="Proteomes" id="UP001198163">
    <property type="component" value="Unassembled WGS sequence"/>
</dbReference>
<accession>A0AAE3EFM1</accession>
<dbReference type="InterPro" id="IPR003731">
    <property type="entry name" value="Di-Nase_FeMo-co_biosynth"/>
</dbReference>
<dbReference type="PANTHER" id="PTHR42983:SF1">
    <property type="entry name" value="IRON-MOLYBDENUM PROTEIN"/>
    <property type="match status" value="1"/>
</dbReference>
<comment type="caution">
    <text evidence="2">The sequence shown here is derived from an EMBL/GenBank/DDBJ whole genome shotgun (WGS) entry which is preliminary data.</text>
</comment>
<keyword evidence="3" id="KW-1185">Reference proteome</keyword>
<dbReference type="Pfam" id="PF02579">
    <property type="entry name" value="Nitro_FeMo-Co"/>
    <property type="match status" value="1"/>
</dbReference>